<evidence type="ECO:0000256" key="1">
    <source>
        <dbReference type="ARBA" id="ARBA00004651"/>
    </source>
</evidence>
<evidence type="ECO:0000256" key="6">
    <source>
        <dbReference type="ARBA" id="ARBA00023136"/>
    </source>
</evidence>
<gene>
    <name evidence="8" type="ORF">H0485_06055</name>
</gene>
<feature type="transmembrane region" description="Helical" evidence="7">
    <location>
        <begin position="50"/>
        <end position="71"/>
    </location>
</feature>
<feature type="transmembrane region" description="Helical" evidence="7">
    <location>
        <begin position="188"/>
        <end position="208"/>
    </location>
</feature>
<feature type="transmembrane region" description="Helical" evidence="7">
    <location>
        <begin position="77"/>
        <end position="95"/>
    </location>
</feature>
<keyword evidence="6 7" id="KW-0472">Membrane</keyword>
<feature type="transmembrane region" description="Helical" evidence="7">
    <location>
        <begin position="26"/>
        <end position="43"/>
    </location>
</feature>
<comment type="similarity">
    <text evidence="2">Belongs to the FliR/MopE/SpaR family.</text>
</comment>
<keyword evidence="8" id="KW-0966">Cell projection</keyword>
<dbReference type="EMBL" id="JACDXX010000004">
    <property type="protein sequence ID" value="MCB5409564.1"/>
    <property type="molecule type" value="Genomic_DNA"/>
</dbReference>
<dbReference type="Proteomes" id="UP001198571">
    <property type="component" value="Unassembled WGS sequence"/>
</dbReference>
<dbReference type="PANTHER" id="PTHR30065">
    <property type="entry name" value="FLAGELLAR BIOSYNTHETIC PROTEIN FLIR"/>
    <property type="match status" value="1"/>
</dbReference>
<keyword evidence="9" id="KW-1185">Reference proteome</keyword>
<protein>
    <submittedName>
        <fullName evidence="8">Flagellar biosynthetic protein FliR</fullName>
    </submittedName>
</protein>
<keyword evidence="3" id="KW-1003">Cell membrane</keyword>
<evidence type="ECO:0000256" key="5">
    <source>
        <dbReference type="ARBA" id="ARBA00022989"/>
    </source>
</evidence>
<reference evidence="8 9" key="1">
    <citation type="submission" date="2020-07" db="EMBL/GenBank/DDBJ databases">
        <title>Pseudogemmobacter sp. nov., isolated from poultry manure in Taiwan.</title>
        <authorList>
            <person name="Lin S.-Y."/>
            <person name="Tang Y.-S."/>
            <person name="Young C.-C."/>
        </authorList>
    </citation>
    <scope>NUCLEOTIDE SEQUENCE [LARGE SCALE GENOMIC DNA]</scope>
    <source>
        <strain evidence="8 9">CC-YST710</strain>
    </source>
</reference>
<evidence type="ECO:0000256" key="7">
    <source>
        <dbReference type="SAM" id="Phobius"/>
    </source>
</evidence>
<dbReference type="PANTHER" id="PTHR30065:SF8">
    <property type="entry name" value="FLAGELLAR BIOSYNTHETIC PROTEIN FLIR"/>
    <property type="match status" value="1"/>
</dbReference>
<keyword evidence="4 7" id="KW-0812">Transmembrane</keyword>
<name>A0ABS8CJK3_9RHOB</name>
<comment type="caution">
    <text evidence="8">The sequence shown here is derived from an EMBL/GenBank/DDBJ whole genome shotgun (WGS) entry which is preliminary data.</text>
</comment>
<evidence type="ECO:0000256" key="3">
    <source>
        <dbReference type="ARBA" id="ARBA00022475"/>
    </source>
</evidence>
<organism evidence="8 9">
    <name type="scientific">Pseudogemmobacter faecipullorum</name>
    <dbReference type="NCBI Taxonomy" id="2755041"/>
    <lineage>
        <taxon>Bacteria</taxon>
        <taxon>Pseudomonadati</taxon>
        <taxon>Pseudomonadota</taxon>
        <taxon>Alphaproteobacteria</taxon>
        <taxon>Rhodobacterales</taxon>
        <taxon>Paracoccaceae</taxon>
        <taxon>Pseudogemmobacter</taxon>
    </lineage>
</organism>
<dbReference type="PRINTS" id="PR00953">
    <property type="entry name" value="TYPE3IMRPROT"/>
</dbReference>
<keyword evidence="5 7" id="KW-1133">Transmembrane helix</keyword>
<evidence type="ECO:0000313" key="9">
    <source>
        <dbReference type="Proteomes" id="UP001198571"/>
    </source>
</evidence>
<dbReference type="Pfam" id="PF01311">
    <property type="entry name" value="Bac_export_1"/>
    <property type="match status" value="1"/>
</dbReference>
<dbReference type="InterPro" id="IPR002010">
    <property type="entry name" value="T3SS_IM_R"/>
</dbReference>
<evidence type="ECO:0000256" key="2">
    <source>
        <dbReference type="ARBA" id="ARBA00009772"/>
    </source>
</evidence>
<keyword evidence="8" id="KW-0969">Cilium</keyword>
<evidence type="ECO:0000256" key="4">
    <source>
        <dbReference type="ARBA" id="ARBA00022692"/>
    </source>
</evidence>
<keyword evidence="8" id="KW-0282">Flagellum</keyword>
<proteinExistence type="inferred from homology"/>
<sequence>MPVFTALTALLQLAEAAIWQAGLVFLRVGAAVALLPVAGEILLPMRLRLAIALALTAIVTPALPGAEAGGLAGSAGAAQFTLAAVATEVIAGLLLGLMLRFLFFALQIAGTIAAQSASLAQMFSGTGPEPQPVIASFLTLAGLALFCASDGVARAGELILLSYQLLPAGHLPAPADLATLSLLRVSRVFALGFTLAAPFVIAALLYNLTLGVINRAMPGLMVTFIGAPALSWAGILLLMLAAPFMLQFWHEGMSAALQDPWGMW</sequence>
<accession>A0ABS8CJK3</accession>
<evidence type="ECO:0000313" key="8">
    <source>
        <dbReference type="EMBL" id="MCB5409564.1"/>
    </source>
</evidence>
<feature type="transmembrane region" description="Helical" evidence="7">
    <location>
        <begin position="220"/>
        <end position="246"/>
    </location>
</feature>
<comment type="subcellular location">
    <subcellularLocation>
        <location evidence="1">Cell membrane</location>
        <topology evidence="1">Multi-pass membrane protein</topology>
    </subcellularLocation>
</comment>